<dbReference type="Proteomes" id="UP000324800">
    <property type="component" value="Unassembled WGS sequence"/>
</dbReference>
<gene>
    <name evidence="1" type="ORF">EZS28_034612</name>
</gene>
<evidence type="ECO:0000313" key="1">
    <source>
        <dbReference type="EMBL" id="KAA6369861.1"/>
    </source>
</evidence>
<dbReference type="EMBL" id="SNRW01015948">
    <property type="protein sequence ID" value="KAA6369861.1"/>
    <property type="molecule type" value="Genomic_DNA"/>
</dbReference>
<reference evidence="1 2" key="1">
    <citation type="submission" date="2019-03" db="EMBL/GenBank/DDBJ databases">
        <title>Single cell metagenomics reveals metabolic interactions within the superorganism composed of flagellate Streblomastix strix and complex community of Bacteroidetes bacteria on its surface.</title>
        <authorList>
            <person name="Treitli S.C."/>
            <person name="Kolisko M."/>
            <person name="Husnik F."/>
            <person name="Keeling P."/>
            <person name="Hampl V."/>
        </authorList>
    </citation>
    <scope>NUCLEOTIDE SEQUENCE [LARGE SCALE GENOMIC DNA]</scope>
    <source>
        <strain evidence="1">ST1C</strain>
    </source>
</reference>
<name>A0A5J4UIJ7_9EUKA</name>
<evidence type="ECO:0000313" key="2">
    <source>
        <dbReference type="Proteomes" id="UP000324800"/>
    </source>
</evidence>
<organism evidence="1 2">
    <name type="scientific">Streblomastix strix</name>
    <dbReference type="NCBI Taxonomy" id="222440"/>
    <lineage>
        <taxon>Eukaryota</taxon>
        <taxon>Metamonada</taxon>
        <taxon>Preaxostyla</taxon>
        <taxon>Oxymonadida</taxon>
        <taxon>Streblomastigidae</taxon>
        <taxon>Streblomastix</taxon>
    </lineage>
</organism>
<dbReference type="AlphaFoldDB" id="A0A5J4UIJ7"/>
<sequence length="155" mass="17642">MNKMLIFDRHIAVKNAQIEADKIIAALKHSPGKVTKIARDFCVTTTRAYTIAYSYYIDQQYCIGKQSRYSSYVSQISLDRIANDINARVAKRESLSFADISTVTGTQLKLQPLVLKFSYRSLFQVYTSEIIKDVRARGISNMDEIGLCGWRTKVD</sequence>
<protein>
    <submittedName>
        <fullName evidence="1">Uncharacterized protein</fullName>
    </submittedName>
</protein>
<accession>A0A5J4UIJ7</accession>
<comment type="caution">
    <text evidence="1">The sequence shown here is derived from an EMBL/GenBank/DDBJ whole genome shotgun (WGS) entry which is preliminary data.</text>
</comment>
<proteinExistence type="predicted"/>
<feature type="non-terminal residue" evidence="1">
    <location>
        <position position="155"/>
    </location>
</feature>